<dbReference type="RefSeq" id="XP_010781805.1">
    <property type="nucleotide sequence ID" value="XM_010783503.1"/>
</dbReference>
<proteinExistence type="predicted"/>
<feature type="region of interest" description="Disordered" evidence="1">
    <location>
        <begin position="131"/>
        <end position="160"/>
    </location>
</feature>
<organism evidence="2 3">
    <name type="scientific">Notothenia coriiceps</name>
    <name type="common">black rockcod</name>
    <dbReference type="NCBI Taxonomy" id="8208"/>
    <lineage>
        <taxon>Eukaryota</taxon>
        <taxon>Metazoa</taxon>
        <taxon>Chordata</taxon>
        <taxon>Craniata</taxon>
        <taxon>Vertebrata</taxon>
        <taxon>Euteleostomi</taxon>
        <taxon>Actinopterygii</taxon>
        <taxon>Neopterygii</taxon>
        <taxon>Teleostei</taxon>
        <taxon>Neoteleostei</taxon>
        <taxon>Acanthomorphata</taxon>
        <taxon>Eupercaria</taxon>
        <taxon>Perciformes</taxon>
        <taxon>Notothenioidei</taxon>
        <taxon>Nototheniidae</taxon>
        <taxon>Notothenia</taxon>
    </lineage>
</organism>
<name>A0A6I9P2W9_9TELE</name>
<evidence type="ECO:0000313" key="3">
    <source>
        <dbReference type="RefSeq" id="XP_010781805.1"/>
    </source>
</evidence>
<sequence length="253" mass="27698">MTQIEINTSIMTQLEINTSIMTQIEINTSIMTQIEINTSIMTQLVLEKIVWTTLQPGSSHIEILQPINVELLVTRNMAASWFTKIPGVQVQGILRSLKMSLGEEDLRVLMKILVENIGEGSETHSIDAKTQVAQEGGGHPEQQVEQSSNQTGSDSASHATNGALTENTVNVLLNFEIKEVLLTLKKQEVAFLVFQAAQLGINTKVRKFDTVATTFINQISLSCPEFKDSSGAALCLISSSGSGSELLKVQYFK</sequence>
<dbReference type="AlphaFoldDB" id="A0A6I9P2W9"/>
<dbReference type="Proteomes" id="UP000504611">
    <property type="component" value="Unplaced"/>
</dbReference>
<evidence type="ECO:0000313" key="2">
    <source>
        <dbReference type="Proteomes" id="UP000504611"/>
    </source>
</evidence>
<gene>
    <name evidence="3" type="primary">LOC104956064</name>
</gene>
<dbReference type="OrthoDB" id="8953006at2759"/>
<keyword evidence="2" id="KW-1185">Reference proteome</keyword>
<feature type="non-terminal residue" evidence="3">
    <location>
        <position position="253"/>
    </location>
</feature>
<protein>
    <submittedName>
        <fullName evidence="3">Vacuolar protein sorting-associated protein 13C-like</fullName>
    </submittedName>
</protein>
<accession>A0A6I9P2W9</accession>
<evidence type="ECO:0000256" key="1">
    <source>
        <dbReference type="SAM" id="MobiDB-lite"/>
    </source>
</evidence>
<feature type="compositionally biased region" description="Polar residues" evidence="1">
    <location>
        <begin position="143"/>
        <end position="160"/>
    </location>
</feature>
<dbReference type="GeneID" id="104956064"/>
<dbReference type="KEGG" id="ncc:104956064"/>
<reference evidence="3" key="1">
    <citation type="submission" date="2025-08" db="UniProtKB">
        <authorList>
            <consortium name="RefSeq"/>
        </authorList>
    </citation>
    <scope>IDENTIFICATION</scope>
    <source>
        <tissue evidence="3">Muscle</tissue>
    </source>
</reference>